<dbReference type="RefSeq" id="WP_124964416.1">
    <property type="nucleotide sequence ID" value="NZ_RRAZ01000009.1"/>
</dbReference>
<comment type="caution">
    <text evidence="1">The sequence shown here is derived from an EMBL/GenBank/DDBJ whole genome shotgun (WGS) entry which is preliminary data.</text>
</comment>
<dbReference type="AlphaFoldDB" id="A0A3P3DNQ7"/>
<protein>
    <submittedName>
        <fullName evidence="1">Uncharacterized protein</fullName>
    </submittedName>
</protein>
<accession>A0A3P3DNQ7</accession>
<sequence>MILNALWSGDLQPALSVPCRCKHLLAVFPFPIVILEDQRHASPKLRVCSERRPVTPGLTIGDVVAEELGLDIPPGACVVICSDQVKGGLEGSYEFAAEILYSVIVESESVTELALFDWALRSFSLSWRDTLCTDRAGIDRLCQSAIARVSGWQPGASGLQEYLRMAEPDYVEYPADPDLVRRLLPNRDMQDWGSALSAAFPGKHRAEIPKISANIMNR</sequence>
<keyword evidence="2" id="KW-1185">Reference proteome</keyword>
<dbReference type="Proteomes" id="UP000282125">
    <property type="component" value="Unassembled WGS sequence"/>
</dbReference>
<name>A0A3P3DNQ7_9RHOB</name>
<dbReference type="EMBL" id="RRAZ01000009">
    <property type="protein sequence ID" value="RRH75791.1"/>
    <property type="molecule type" value="Genomic_DNA"/>
</dbReference>
<dbReference type="OrthoDB" id="7842549at2"/>
<organism evidence="1 2">
    <name type="scientific">Falsigemmobacter faecalis</name>
    <dbReference type="NCBI Taxonomy" id="2488730"/>
    <lineage>
        <taxon>Bacteria</taxon>
        <taxon>Pseudomonadati</taxon>
        <taxon>Pseudomonadota</taxon>
        <taxon>Alphaproteobacteria</taxon>
        <taxon>Rhodobacterales</taxon>
        <taxon>Paracoccaceae</taxon>
        <taxon>Falsigemmobacter</taxon>
    </lineage>
</organism>
<gene>
    <name evidence="1" type="ORF">EG244_07640</name>
</gene>
<evidence type="ECO:0000313" key="1">
    <source>
        <dbReference type="EMBL" id="RRH75791.1"/>
    </source>
</evidence>
<proteinExistence type="predicted"/>
<evidence type="ECO:0000313" key="2">
    <source>
        <dbReference type="Proteomes" id="UP000282125"/>
    </source>
</evidence>
<reference evidence="1 2" key="1">
    <citation type="submission" date="2018-11" db="EMBL/GenBank/DDBJ databases">
        <title>Gemmobacter sp. nov., YIM 102744-1 draft genome.</title>
        <authorList>
            <person name="Li G."/>
            <person name="Jiang Y."/>
        </authorList>
    </citation>
    <scope>NUCLEOTIDE SEQUENCE [LARGE SCALE GENOMIC DNA]</scope>
    <source>
        <strain evidence="1 2">YIM 102744-1</strain>
    </source>
</reference>